<sequence length="473" mass="53671">MREAGDEDLPSDVQDREKRRRLAAQLTGEMGLIRREFESTGGMKSGARFLYDFEKHLPFRHQEIRYASVSSKSREEKTVDESSRIRMAAEYAAEAGVLAVMDVLRHSKKVVFSKDWEVGYREDNVIGILQKIEKKRRRKGLVRSCEGAWIDKRDVENTWKRMVDAESKRMNALKLVSHEIALMKRSRVVCVNASFRALDPEDGSTFGMNGEEEVVTYRRTKIVKTDPSEGVSRESVVLPLMRDDNPPTILNVRTHDSPKKKERALAKTQMIERYKRYLRNFSKMNAKRSSRNSFNIAQTSASSHPTSQHVFKKIPMEYLRCKNARDIVNYKYKHVVIGKETRMAGGGESGYSPEGMQDGLSGDLCSSGSDDTSIRYTFLIEAALGKTPDSGRKDILEADMERASMMQRDKRYIYKVPAQVPLCDGDEGGMDTNVQTRPESTENVETVGSYRSLIDSATQEPKDGAEDGKDEKV</sequence>
<evidence type="ECO:0000313" key="3">
    <source>
        <dbReference type="Proteomes" id="UP001217963"/>
    </source>
</evidence>
<feature type="compositionally biased region" description="Polar residues" evidence="1">
    <location>
        <begin position="432"/>
        <end position="446"/>
    </location>
</feature>
<evidence type="ECO:0000313" key="2">
    <source>
        <dbReference type="EMBL" id="WEL38247.1"/>
    </source>
</evidence>
<dbReference type="EMBL" id="CP119064">
    <property type="protein sequence ID" value="WEL38247.1"/>
    <property type="molecule type" value="Genomic_DNA"/>
</dbReference>
<gene>
    <name evidence="2" type="ORF">PFJ87_03g01050</name>
</gene>
<feature type="region of interest" description="Disordered" evidence="1">
    <location>
        <begin position="424"/>
        <end position="473"/>
    </location>
</feature>
<proteinExistence type="predicted"/>
<organism evidence="2 3">
    <name type="scientific">Encephalitozoon hellem</name>
    <name type="common">Microsporidian parasite</name>
    <dbReference type="NCBI Taxonomy" id="27973"/>
    <lineage>
        <taxon>Eukaryota</taxon>
        <taxon>Fungi</taxon>
        <taxon>Fungi incertae sedis</taxon>
        <taxon>Microsporidia</taxon>
        <taxon>Unikaryonidae</taxon>
        <taxon>Encephalitozoon</taxon>
    </lineage>
</organism>
<feature type="compositionally biased region" description="Basic and acidic residues" evidence="1">
    <location>
        <begin position="460"/>
        <end position="473"/>
    </location>
</feature>
<name>A0ABY8CMN4_ENCHE</name>
<keyword evidence="3" id="KW-1185">Reference proteome</keyword>
<evidence type="ECO:0000256" key="1">
    <source>
        <dbReference type="SAM" id="MobiDB-lite"/>
    </source>
</evidence>
<dbReference type="Proteomes" id="UP001217963">
    <property type="component" value="Chromosome III"/>
</dbReference>
<protein>
    <submittedName>
        <fullName evidence="2">Uncharacterized protein</fullName>
    </submittedName>
</protein>
<accession>A0ABY8CMN4</accession>
<reference evidence="2 3" key="1">
    <citation type="submission" date="2023-02" db="EMBL/GenBank/DDBJ databases">
        <title>Encephalitozoon hellem ATCC 50451 complete genome.</title>
        <authorList>
            <person name="Mascarenhas dos Santos A.C."/>
            <person name="Julian A.T."/>
            <person name="Pombert J.-F."/>
        </authorList>
    </citation>
    <scope>NUCLEOTIDE SEQUENCE [LARGE SCALE GENOMIC DNA]</scope>
    <source>
        <strain evidence="2 3">ATCC 50451</strain>
    </source>
</reference>